<dbReference type="AlphaFoldDB" id="K1RB86"/>
<dbReference type="HOGENOM" id="CLU_2924847_0_0_1"/>
<proteinExistence type="predicted"/>
<gene>
    <name evidence="1" type="ORF">CGI_10028643</name>
</gene>
<dbReference type="InParanoid" id="K1RB86"/>
<reference evidence="1" key="1">
    <citation type="journal article" date="2012" name="Nature">
        <title>The oyster genome reveals stress adaptation and complexity of shell formation.</title>
        <authorList>
            <person name="Zhang G."/>
            <person name="Fang X."/>
            <person name="Guo X."/>
            <person name="Li L."/>
            <person name="Luo R."/>
            <person name="Xu F."/>
            <person name="Yang P."/>
            <person name="Zhang L."/>
            <person name="Wang X."/>
            <person name="Qi H."/>
            <person name="Xiong Z."/>
            <person name="Que H."/>
            <person name="Xie Y."/>
            <person name="Holland P.W."/>
            <person name="Paps J."/>
            <person name="Zhu Y."/>
            <person name="Wu F."/>
            <person name="Chen Y."/>
            <person name="Wang J."/>
            <person name="Peng C."/>
            <person name="Meng J."/>
            <person name="Yang L."/>
            <person name="Liu J."/>
            <person name="Wen B."/>
            <person name="Zhang N."/>
            <person name="Huang Z."/>
            <person name="Zhu Q."/>
            <person name="Feng Y."/>
            <person name="Mount A."/>
            <person name="Hedgecock D."/>
            <person name="Xu Z."/>
            <person name="Liu Y."/>
            <person name="Domazet-Loso T."/>
            <person name="Du Y."/>
            <person name="Sun X."/>
            <person name="Zhang S."/>
            <person name="Liu B."/>
            <person name="Cheng P."/>
            <person name="Jiang X."/>
            <person name="Li J."/>
            <person name="Fan D."/>
            <person name="Wang W."/>
            <person name="Fu W."/>
            <person name="Wang T."/>
            <person name="Wang B."/>
            <person name="Zhang J."/>
            <person name="Peng Z."/>
            <person name="Li Y."/>
            <person name="Li N."/>
            <person name="Wang J."/>
            <person name="Chen M."/>
            <person name="He Y."/>
            <person name="Tan F."/>
            <person name="Song X."/>
            <person name="Zheng Q."/>
            <person name="Huang R."/>
            <person name="Yang H."/>
            <person name="Du X."/>
            <person name="Chen L."/>
            <person name="Yang M."/>
            <person name="Gaffney P.M."/>
            <person name="Wang S."/>
            <person name="Luo L."/>
            <person name="She Z."/>
            <person name="Ming Y."/>
            <person name="Huang W."/>
            <person name="Zhang S."/>
            <person name="Huang B."/>
            <person name="Zhang Y."/>
            <person name="Qu T."/>
            <person name="Ni P."/>
            <person name="Miao G."/>
            <person name="Wang J."/>
            <person name="Wang Q."/>
            <person name="Steinberg C.E."/>
            <person name="Wang H."/>
            <person name="Li N."/>
            <person name="Qian L."/>
            <person name="Zhang G."/>
            <person name="Li Y."/>
            <person name="Yang H."/>
            <person name="Liu X."/>
            <person name="Wang J."/>
            <person name="Yin Y."/>
            <person name="Wang J."/>
        </authorList>
    </citation>
    <scope>NUCLEOTIDE SEQUENCE [LARGE SCALE GENOMIC DNA]</scope>
    <source>
        <strain evidence="1">05x7-T-G4-1.051#20</strain>
    </source>
</reference>
<organism evidence="1">
    <name type="scientific">Magallana gigas</name>
    <name type="common">Pacific oyster</name>
    <name type="synonym">Crassostrea gigas</name>
    <dbReference type="NCBI Taxonomy" id="29159"/>
    <lineage>
        <taxon>Eukaryota</taxon>
        <taxon>Metazoa</taxon>
        <taxon>Spiralia</taxon>
        <taxon>Lophotrochozoa</taxon>
        <taxon>Mollusca</taxon>
        <taxon>Bivalvia</taxon>
        <taxon>Autobranchia</taxon>
        <taxon>Pteriomorphia</taxon>
        <taxon>Ostreida</taxon>
        <taxon>Ostreoidea</taxon>
        <taxon>Ostreidae</taxon>
        <taxon>Magallana</taxon>
    </lineage>
</organism>
<name>K1RB86_MAGGI</name>
<evidence type="ECO:0000313" key="1">
    <source>
        <dbReference type="EMBL" id="EKC40924.1"/>
    </source>
</evidence>
<protein>
    <submittedName>
        <fullName evidence="1">Uncharacterized protein</fullName>
    </submittedName>
</protein>
<sequence>MTLITVTARRELTGYMGNTATYRDLEGSESAQSTLISDKDIALTTAVVTPGGHPTAPCTWC</sequence>
<dbReference type="EMBL" id="JH816363">
    <property type="protein sequence ID" value="EKC40924.1"/>
    <property type="molecule type" value="Genomic_DNA"/>
</dbReference>
<accession>K1RB86</accession>